<proteinExistence type="inferred from homology"/>
<dbReference type="GO" id="GO:0000922">
    <property type="term" value="C:spindle pole"/>
    <property type="evidence" value="ECO:0007669"/>
    <property type="project" value="InterPro"/>
</dbReference>
<name>A0A1X2G6G0_9FUNG</name>
<evidence type="ECO:0000256" key="1">
    <source>
        <dbReference type="ARBA" id="ARBA00022490"/>
    </source>
</evidence>
<dbReference type="InterPro" id="IPR007259">
    <property type="entry name" value="GCP"/>
</dbReference>
<dbReference type="GO" id="GO:0000930">
    <property type="term" value="C:gamma-tubulin complex"/>
    <property type="evidence" value="ECO:0007669"/>
    <property type="project" value="TreeGrafter"/>
</dbReference>
<comment type="subcellular location">
    <subcellularLocation>
        <location evidence="4">Cytoplasm</location>
        <location evidence="4">Cytoskeleton</location>
        <location evidence="4">Microtubule organizing center</location>
    </subcellularLocation>
</comment>
<keyword evidence="1 4" id="KW-0963">Cytoplasm</keyword>
<dbReference type="GO" id="GO:0043015">
    <property type="term" value="F:gamma-tubulin binding"/>
    <property type="evidence" value="ECO:0007669"/>
    <property type="project" value="InterPro"/>
</dbReference>
<evidence type="ECO:0000256" key="2">
    <source>
        <dbReference type="ARBA" id="ARBA00022701"/>
    </source>
</evidence>
<dbReference type="PANTHER" id="PTHR19302">
    <property type="entry name" value="GAMMA TUBULIN COMPLEX PROTEIN"/>
    <property type="match status" value="1"/>
</dbReference>
<dbReference type="GO" id="GO:0051321">
    <property type="term" value="P:meiotic cell cycle"/>
    <property type="evidence" value="ECO:0007669"/>
    <property type="project" value="TreeGrafter"/>
</dbReference>
<dbReference type="GO" id="GO:0005874">
    <property type="term" value="C:microtubule"/>
    <property type="evidence" value="ECO:0007669"/>
    <property type="project" value="UniProtKB-KW"/>
</dbReference>
<evidence type="ECO:0000313" key="6">
    <source>
        <dbReference type="EMBL" id="ORX46301.1"/>
    </source>
</evidence>
<dbReference type="PANTHER" id="PTHR19302:SF70">
    <property type="entry name" value="GAMMA-TUBULIN COMPLEX COMPONENT 6"/>
    <property type="match status" value="1"/>
</dbReference>
<evidence type="ECO:0000259" key="5">
    <source>
        <dbReference type="Pfam" id="PF17681"/>
    </source>
</evidence>
<dbReference type="AlphaFoldDB" id="A0A1X2G6G0"/>
<keyword evidence="7" id="KW-1185">Reference proteome</keyword>
<accession>A0A1X2G6G0</accession>
<dbReference type="STRING" id="101127.A0A1X2G6G0"/>
<evidence type="ECO:0000313" key="7">
    <source>
        <dbReference type="Proteomes" id="UP000242146"/>
    </source>
</evidence>
<dbReference type="Pfam" id="PF17681">
    <property type="entry name" value="GCP_N_terminal"/>
    <property type="match status" value="1"/>
</dbReference>
<dbReference type="GO" id="GO:0000278">
    <property type="term" value="P:mitotic cell cycle"/>
    <property type="evidence" value="ECO:0007669"/>
    <property type="project" value="TreeGrafter"/>
</dbReference>
<dbReference type="Proteomes" id="UP000242146">
    <property type="component" value="Unassembled WGS sequence"/>
</dbReference>
<organism evidence="6 7">
    <name type="scientific">Hesseltinella vesiculosa</name>
    <dbReference type="NCBI Taxonomy" id="101127"/>
    <lineage>
        <taxon>Eukaryota</taxon>
        <taxon>Fungi</taxon>
        <taxon>Fungi incertae sedis</taxon>
        <taxon>Mucoromycota</taxon>
        <taxon>Mucoromycotina</taxon>
        <taxon>Mucoromycetes</taxon>
        <taxon>Mucorales</taxon>
        <taxon>Cunninghamellaceae</taxon>
        <taxon>Hesseltinella</taxon>
    </lineage>
</organism>
<dbReference type="GO" id="GO:0031122">
    <property type="term" value="P:cytoplasmic microtubule organization"/>
    <property type="evidence" value="ECO:0007669"/>
    <property type="project" value="TreeGrafter"/>
</dbReference>
<evidence type="ECO:0000256" key="3">
    <source>
        <dbReference type="ARBA" id="ARBA00023212"/>
    </source>
</evidence>
<keyword evidence="3 4" id="KW-0206">Cytoskeleton</keyword>
<dbReference type="GO" id="GO:0007020">
    <property type="term" value="P:microtubule nucleation"/>
    <property type="evidence" value="ECO:0007669"/>
    <property type="project" value="InterPro"/>
</dbReference>
<keyword evidence="2 4" id="KW-0493">Microtubule</keyword>
<dbReference type="InterPro" id="IPR041470">
    <property type="entry name" value="GCP_N"/>
</dbReference>
<sequence length="541" mass="61776">MLNHWQQDNVLASPECQGTSHNIFKNAPPSLPAFSLGTLSQQPFDLVSNVKSCYSQFKPQSHYQETKTPVLSTHESFTSSSIANFNSNSSTTSSPPTSYQDDLWSQVPSLPHSKKHRSWDDGEDIYDTTLYLTDSVIATSTVYDEHCPHTWIIRRSRLIKDIHSLLLGLPSMCFRWNQDQQRFEQRKPGLRLTQVTATSLTNFLNPMMEFGSQLLRTIHFADRTRQQSMTHSCLSVSFGCSLLDLLVYLQHTIDSFFRATSAPLSLIAIDRHMKPFYALMTSVQEFCGTQNLPAGASLLTKLYNQVLAIDDLRFQPQNEFSRALWMTLLVTTAVPWFDMLESWLNTGEFNDRYQDFFLDEQREVQTQRLPCFLDLPTARLILRAGRTDGSSPPPQLISLSSIPKPLTTSLLPRKEMPADDLLSLNPLADPELHFRQQQFIRALDLYKTSEQGSTVSVLPPLVTILNEQFLDPIRRHCCDLLTKPSEIVVSSRHSIVATPARHDILFTFWDDHEQFYPTSFTTDDDLTPFLISEFLRSQQLP</sequence>
<gene>
    <name evidence="6" type="ORF">DM01DRAFT_1410667</name>
</gene>
<reference evidence="6 7" key="1">
    <citation type="submission" date="2016-07" db="EMBL/GenBank/DDBJ databases">
        <title>Pervasive Adenine N6-methylation of Active Genes in Fungi.</title>
        <authorList>
            <consortium name="DOE Joint Genome Institute"/>
            <person name="Mondo S.J."/>
            <person name="Dannebaum R.O."/>
            <person name="Kuo R.C."/>
            <person name="Labutti K."/>
            <person name="Haridas S."/>
            <person name="Kuo A."/>
            <person name="Salamov A."/>
            <person name="Ahrendt S.R."/>
            <person name="Lipzen A."/>
            <person name="Sullivan W."/>
            <person name="Andreopoulos W.B."/>
            <person name="Clum A."/>
            <person name="Lindquist E."/>
            <person name="Daum C."/>
            <person name="Ramamoorthy G.K."/>
            <person name="Gryganskyi A."/>
            <person name="Culley D."/>
            <person name="Magnuson J.K."/>
            <person name="James T.Y."/>
            <person name="O'Malley M.A."/>
            <person name="Stajich J.E."/>
            <person name="Spatafora J.W."/>
            <person name="Visel A."/>
            <person name="Grigoriev I.V."/>
        </authorList>
    </citation>
    <scope>NUCLEOTIDE SEQUENCE [LARGE SCALE GENOMIC DNA]</scope>
    <source>
        <strain evidence="6 7">NRRL 3301</strain>
    </source>
</reference>
<comment type="caution">
    <text evidence="6">The sequence shown here is derived from an EMBL/GenBank/DDBJ whole genome shotgun (WGS) entry which is preliminary data.</text>
</comment>
<dbReference type="OrthoDB" id="775571at2759"/>
<dbReference type="GO" id="GO:0051225">
    <property type="term" value="P:spindle assembly"/>
    <property type="evidence" value="ECO:0007669"/>
    <property type="project" value="TreeGrafter"/>
</dbReference>
<evidence type="ECO:0000256" key="4">
    <source>
        <dbReference type="RuleBase" id="RU363050"/>
    </source>
</evidence>
<protein>
    <recommendedName>
        <fullName evidence="4">Spindle pole body component</fullName>
    </recommendedName>
</protein>
<comment type="similarity">
    <text evidence="4">Belongs to the TUBGCP family.</text>
</comment>
<feature type="domain" description="Gamma tubulin complex component protein N-terminal" evidence="5">
    <location>
        <begin position="159"/>
        <end position="386"/>
    </location>
</feature>
<dbReference type="GO" id="GO:0051011">
    <property type="term" value="F:microtubule minus-end binding"/>
    <property type="evidence" value="ECO:0007669"/>
    <property type="project" value="TreeGrafter"/>
</dbReference>
<dbReference type="EMBL" id="MCGT01000038">
    <property type="protein sequence ID" value="ORX46301.1"/>
    <property type="molecule type" value="Genomic_DNA"/>
</dbReference>